<keyword evidence="9 10" id="KW-0472">Membrane</keyword>
<evidence type="ECO:0000256" key="3">
    <source>
        <dbReference type="ARBA" id="ARBA00008281"/>
    </source>
</evidence>
<keyword evidence="11" id="KW-0966">Cell projection</keyword>
<comment type="similarity">
    <text evidence="3 10">Belongs to the FliL family.</text>
</comment>
<gene>
    <name evidence="11" type="ORF">D3P04_04400</name>
</gene>
<evidence type="ECO:0000313" key="11">
    <source>
        <dbReference type="EMBL" id="RJE88157.1"/>
    </source>
</evidence>
<keyword evidence="10" id="KW-0997">Cell inner membrane</keyword>
<reference evidence="12" key="1">
    <citation type="submission" date="2018-09" db="EMBL/GenBank/DDBJ databases">
        <title>Acidovorax cavernicola nov. sp. isolated from Gruta de las Maravillas (Aracena, Spain).</title>
        <authorList>
            <person name="Jurado V."/>
            <person name="Gutierrez-Patricio S."/>
            <person name="Gonzalez-Pimentel J.L."/>
            <person name="Miller A.Z."/>
            <person name="Laiz L."/>
            <person name="Saiz-Jimenez C."/>
        </authorList>
    </citation>
    <scope>NUCLEOTIDE SEQUENCE [LARGE SCALE GENOMIC DNA]</scope>
    <source>
        <strain evidence="12">1011MAR3C25</strain>
    </source>
</reference>
<evidence type="ECO:0000256" key="2">
    <source>
        <dbReference type="ARBA" id="ARBA00004162"/>
    </source>
</evidence>
<keyword evidence="5 10" id="KW-0145">Chemotaxis</keyword>
<evidence type="ECO:0000256" key="4">
    <source>
        <dbReference type="ARBA" id="ARBA00022475"/>
    </source>
</evidence>
<dbReference type="InterPro" id="IPR005503">
    <property type="entry name" value="FliL"/>
</dbReference>
<evidence type="ECO:0000256" key="9">
    <source>
        <dbReference type="ARBA" id="ARBA00023136"/>
    </source>
</evidence>
<sequence length="153" mass="17175">MSNDAEQQGRKRGKKRKKLLIPLAAIVLGGVGFCSTYLGFLPFPGGRAEARPAMHKVEFVDIPTIELPIPGARHRMVIVSAAIETDARHKSDVEHMMPRVQDAFTSFLSDVDESAYEKRGVLEILRSELVTRTRYVLGEEPVKDLLITEFRIK</sequence>
<dbReference type="GO" id="GO:0009425">
    <property type="term" value="C:bacterial-type flagellum basal body"/>
    <property type="evidence" value="ECO:0007669"/>
    <property type="project" value="InterPro"/>
</dbReference>
<evidence type="ECO:0000256" key="8">
    <source>
        <dbReference type="ARBA" id="ARBA00022989"/>
    </source>
</evidence>
<name>A0A418T4R3_9RHOB</name>
<dbReference type="AlphaFoldDB" id="A0A418T4R3"/>
<comment type="function">
    <text evidence="1 10">Controls the rotational direction of flagella during chemotaxis.</text>
</comment>
<keyword evidence="6 10" id="KW-0812">Transmembrane</keyword>
<accession>A0A418T4R3</accession>
<organism evidence="11 12">
    <name type="scientific">Paracoccus onubensis</name>
    <dbReference type="NCBI Taxonomy" id="1675788"/>
    <lineage>
        <taxon>Bacteria</taxon>
        <taxon>Pseudomonadati</taxon>
        <taxon>Pseudomonadota</taxon>
        <taxon>Alphaproteobacteria</taxon>
        <taxon>Rhodobacterales</taxon>
        <taxon>Paracoccaceae</taxon>
        <taxon>Paracoccus</taxon>
    </lineage>
</organism>
<evidence type="ECO:0000313" key="12">
    <source>
        <dbReference type="Proteomes" id="UP000284202"/>
    </source>
</evidence>
<comment type="caution">
    <text evidence="11">The sequence shown here is derived from an EMBL/GenBank/DDBJ whole genome shotgun (WGS) entry which is preliminary data.</text>
</comment>
<dbReference type="Proteomes" id="UP000284202">
    <property type="component" value="Unassembled WGS sequence"/>
</dbReference>
<evidence type="ECO:0000256" key="5">
    <source>
        <dbReference type="ARBA" id="ARBA00022500"/>
    </source>
</evidence>
<protein>
    <recommendedName>
        <fullName evidence="10">Flagellar protein FliL</fullName>
    </recommendedName>
</protein>
<dbReference type="OrthoDB" id="7619358at2"/>
<comment type="subcellular location">
    <subcellularLocation>
        <location evidence="10">Cell inner membrane</location>
    </subcellularLocation>
    <subcellularLocation>
        <location evidence="2">Cell membrane</location>
        <topology evidence="2">Single-pass membrane protein</topology>
    </subcellularLocation>
</comment>
<keyword evidence="8 10" id="KW-1133">Transmembrane helix</keyword>
<dbReference type="GO" id="GO:0071973">
    <property type="term" value="P:bacterial-type flagellum-dependent cell motility"/>
    <property type="evidence" value="ECO:0007669"/>
    <property type="project" value="InterPro"/>
</dbReference>
<dbReference type="Pfam" id="PF03748">
    <property type="entry name" value="FliL"/>
    <property type="match status" value="1"/>
</dbReference>
<keyword evidence="12" id="KW-1185">Reference proteome</keyword>
<keyword evidence="4" id="KW-1003">Cell membrane</keyword>
<dbReference type="GO" id="GO:0005886">
    <property type="term" value="C:plasma membrane"/>
    <property type="evidence" value="ECO:0007669"/>
    <property type="project" value="UniProtKB-SubCell"/>
</dbReference>
<feature type="transmembrane region" description="Helical" evidence="10">
    <location>
        <begin position="20"/>
        <end position="40"/>
    </location>
</feature>
<evidence type="ECO:0000256" key="1">
    <source>
        <dbReference type="ARBA" id="ARBA00002254"/>
    </source>
</evidence>
<dbReference type="GO" id="GO:0006935">
    <property type="term" value="P:chemotaxis"/>
    <property type="evidence" value="ECO:0007669"/>
    <property type="project" value="UniProtKB-KW"/>
</dbReference>
<evidence type="ECO:0000256" key="10">
    <source>
        <dbReference type="RuleBase" id="RU364125"/>
    </source>
</evidence>
<keyword evidence="11" id="KW-0282">Flagellum</keyword>
<dbReference type="RefSeq" id="WP_119746309.1">
    <property type="nucleotide sequence ID" value="NZ_QZCG01000002.1"/>
</dbReference>
<keyword evidence="7 10" id="KW-0283">Flagellar rotation</keyword>
<evidence type="ECO:0000256" key="6">
    <source>
        <dbReference type="ARBA" id="ARBA00022692"/>
    </source>
</evidence>
<evidence type="ECO:0000256" key="7">
    <source>
        <dbReference type="ARBA" id="ARBA00022779"/>
    </source>
</evidence>
<dbReference type="EMBL" id="QZCG01000002">
    <property type="protein sequence ID" value="RJE88157.1"/>
    <property type="molecule type" value="Genomic_DNA"/>
</dbReference>
<proteinExistence type="inferred from homology"/>
<keyword evidence="11" id="KW-0969">Cilium</keyword>